<evidence type="ECO:0000256" key="5">
    <source>
        <dbReference type="ARBA" id="ARBA00023004"/>
    </source>
</evidence>
<dbReference type="GO" id="GO:0003677">
    <property type="term" value="F:DNA binding"/>
    <property type="evidence" value="ECO:0007669"/>
    <property type="project" value="UniProtKB-KW"/>
</dbReference>
<dbReference type="EMBL" id="LR796864">
    <property type="protein sequence ID" value="CAB4171243.1"/>
    <property type="molecule type" value="Genomic_DNA"/>
</dbReference>
<evidence type="ECO:0000256" key="2">
    <source>
        <dbReference type="ARBA" id="ARBA00006597"/>
    </source>
</evidence>
<evidence type="ECO:0000256" key="1">
    <source>
        <dbReference type="ARBA" id="ARBA00001966"/>
    </source>
</evidence>
<dbReference type="GO" id="GO:0045892">
    <property type="term" value="P:negative regulation of DNA-templated transcription"/>
    <property type="evidence" value="ECO:0007669"/>
    <property type="project" value="TreeGrafter"/>
</dbReference>
<dbReference type="PANTHER" id="PTHR38839:SF4">
    <property type="entry name" value="TRANSCRIPTIONAL REGULATOR WHIB"/>
    <property type="match status" value="1"/>
</dbReference>
<comment type="similarity">
    <text evidence="2">Belongs to the WhiB family.</text>
</comment>
<evidence type="ECO:0000256" key="10">
    <source>
        <dbReference type="ARBA" id="ARBA00023163"/>
    </source>
</evidence>
<evidence type="ECO:0000256" key="9">
    <source>
        <dbReference type="ARBA" id="ARBA00023157"/>
    </source>
</evidence>
<sequence length="104" mass="11866">MNKPYYEMNKLRDENIAKELQPIYAKANCKDKDNSLFFPVQGKGMPPSKPGTPLHEAFMICNECDVKEECFNFAVAHEEVGIWGGRYFSLIGLSKIKLKEETTC</sequence>
<proteinExistence type="inferred from homology"/>
<organism evidence="15">
    <name type="scientific">uncultured Caudovirales phage</name>
    <dbReference type="NCBI Taxonomy" id="2100421"/>
    <lineage>
        <taxon>Viruses</taxon>
        <taxon>Duplodnaviria</taxon>
        <taxon>Heunggongvirae</taxon>
        <taxon>Uroviricota</taxon>
        <taxon>Caudoviricetes</taxon>
        <taxon>Peduoviridae</taxon>
        <taxon>Maltschvirus</taxon>
        <taxon>Maltschvirus maltsch</taxon>
    </lineage>
</organism>
<dbReference type="InterPro" id="IPR034768">
    <property type="entry name" value="4FE4S_WBL"/>
</dbReference>
<evidence type="ECO:0000256" key="8">
    <source>
        <dbReference type="ARBA" id="ARBA00023125"/>
    </source>
</evidence>
<gene>
    <name evidence="13" type="ORF">UFOVP1091_43</name>
    <name evidence="14" type="ORF">UFOVP1335_3</name>
    <name evidence="15" type="ORF">UFOVP1445_43</name>
    <name evidence="12" type="ORF">UFOVP914_24</name>
</gene>
<evidence type="ECO:0000313" key="13">
    <source>
        <dbReference type="EMBL" id="CAB4183228.1"/>
    </source>
</evidence>
<keyword evidence="7" id="KW-0805">Transcription regulation</keyword>
<keyword evidence="4" id="KW-0479">Metal-binding</keyword>
<keyword evidence="10" id="KW-0804">Transcription</keyword>
<dbReference type="PROSITE" id="PS51674">
    <property type="entry name" value="4FE4S_WBL"/>
    <property type="match status" value="1"/>
</dbReference>
<keyword evidence="6" id="KW-0411">Iron-sulfur</keyword>
<dbReference type="GO" id="GO:0047134">
    <property type="term" value="F:protein-disulfide reductase [NAD(P)H] activity"/>
    <property type="evidence" value="ECO:0007669"/>
    <property type="project" value="TreeGrafter"/>
</dbReference>
<keyword evidence="3" id="KW-0004">4Fe-4S</keyword>
<evidence type="ECO:0000256" key="7">
    <source>
        <dbReference type="ARBA" id="ARBA00023015"/>
    </source>
</evidence>
<evidence type="ECO:0000256" key="4">
    <source>
        <dbReference type="ARBA" id="ARBA00022723"/>
    </source>
</evidence>
<dbReference type="PANTHER" id="PTHR38839">
    <property type="entry name" value="TRANSCRIPTIONAL REGULATOR WHID-RELATED"/>
    <property type="match status" value="1"/>
</dbReference>
<keyword evidence="9" id="KW-1015">Disulfide bond</keyword>
<accession>A0A6J5SFB0</accession>
<dbReference type="EMBL" id="LR797281">
    <property type="protein sequence ID" value="CAB4198894.1"/>
    <property type="molecule type" value="Genomic_DNA"/>
</dbReference>
<keyword evidence="5" id="KW-0408">Iron</keyword>
<name>A0A6J5SFB0_9CAUD</name>
<dbReference type="InterPro" id="IPR003482">
    <property type="entry name" value="Whib"/>
</dbReference>
<evidence type="ECO:0000256" key="3">
    <source>
        <dbReference type="ARBA" id="ARBA00022485"/>
    </source>
</evidence>
<keyword evidence="8" id="KW-0238">DNA-binding</keyword>
<comment type="cofactor">
    <cofactor evidence="1">
        <name>[4Fe-4S] cluster</name>
        <dbReference type="ChEBI" id="CHEBI:49883"/>
    </cofactor>
</comment>
<protein>
    <submittedName>
        <fullName evidence="15">WhiB-like iron-sulfur binding domain containing protein</fullName>
    </submittedName>
</protein>
<dbReference type="Pfam" id="PF02467">
    <property type="entry name" value="Whib"/>
    <property type="match status" value="1"/>
</dbReference>
<dbReference type="GO" id="GO:0046872">
    <property type="term" value="F:metal ion binding"/>
    <property type="evidence" value="ECO:0007669"/>
    <property type="project" value="UniProtKB-KW"/>
</dbReference>
<evidence type="ECO:0000256" key="6">
    <source>
        <dbReference type="ARBA" id="ARBA00023014"/>
    </source>
</evidence>
<feature type="domain" description="4Fe-4S Wbl-type" evidence="11">
    <location>
        <begin position="28"/>
        <end position="93"/>
    </location>
</feature>
<dbReference type="EMBL" id="LR797033">
    <property type="protein sequence ID" value="CAB4183228.1"/>
    <property type="molecule type" value="Genomic_DNA"/>
</dbReference>
<evidence type="ECO:0000313" key="14">
    <source>
        <dbReference type="EMBL" id="CAB4198894.1"/>
    </source>
</evidence>
<evidence type="ECO:0000259" key="11">
    <source>
        <dbReference type="PROSITE" id="PS51674"/>
    </source>
</evidence>
<evidence type="ECO:0000313" key="15">
    <source>
        <dbReference type="EMBL" id="CAB4212912.1"/>
    </source>
</evidence>
<dbReference type="EMBL" id="LR797381">
    <property type="protein sequence ID" value="CAB4212912.1"/>
    <property type="molecule type" value="Genomic_DNA"/>
</dbReference>
<reference evidence="15" key="1">
    <citation type="submission" date="2020-05" db="EMBL/GenBank/DDBJ databases">
        <authorList>
            <person name="Chiriac C."/>
            <person name="Salcher M."/>
            <person name="Ghai R."/>
            <person name="Kavagutti S V."/>
        </authorList>
    </citation>
    <scope>NUCLEOTIDE SEQUENCE</scope>
</reference>
<evidence type="ECO:0000313" key="12">
    <source>
        <dbReference type="EMBL" id="CAB4171243.1"/>
    </source>
</evidence>
<dbReference type="GO" id="GO:0051539">
    <property type="term" value="F:4 iron, 4 sulfur cluster binding"/>
    <property type="evidence" value="ECO:0007669"/>
    <property type="project" value="UniProtKB-KW"/>
</dbReference>